<gene>
    <name evidence="2" type="ORF">ASZ90_012858</name>
</gene>
<dbReference type="AlphaFoldDB" id="A0A0W8F9B3"/>
<name>A0A0W8F9B3_9ZZZZ</name>
<dbReference type="EMBL" id="LNQE01001440">
    <property type="protein sequence ID" value="KUG17462.1"/>
    <property type="molecule type" value="Genomic_DNA"/>
</dbReference>
<keyword evidence="1" id="KW-0812">Transmembrane</keyword>
<comment type="caution">
    <text evidence="2">The sequence shown here is derived from an EMBL/GenBank/DDBJ whole genome shotgun (WGS) entry which is preliminary data.</text>
</comment>
<proteinExistence type="predicted"/>
<evidence type="ECO:0000256" key="1">
    <source>
        <dbReference type="SAM" id="Phobius"/>
    </source>
</evidence>
<keyword evidence="1" id="KW-1133">Transmembrane helix</keyword>
<protein>
    <submittedName>
        <fullName evidence="2">Uncharacterized protein</fullName>
    </submittedName>
</protein>
<keyword evidence="1" id="KW-0472">Membrane</keyword>
<evidence type="ECO:0000313" key="2">
    <source>
        <dbReference type="EMBL" id="KUG17462.1"/>
    </source>
</evidence>
<reference evidence="2" key="1">
    <citation type="journal article" date="2015" name="Proc. Natl. Acad. Sci. U.S.A.">
        <title>Networks of energetic and metabolic interactions define dynamics in microbial communities.</title>
        <authorList>
            <person name="Embree M."/>
            <person name="Liu J.K."/>
            <person name="Al-Bassam M.M."/>
            <person name="Zengler K."/>
        </authorList>
    </citation>
    <scope>NUCLEOTIDE SEQUENCE</scope>
</reference>
<feature type="transmembrane region" description="Helical" evidence="1">
    <location>
        <begin position="156"/>
        <end position="179"/>
    </location>
</feature>
<sequence>MTGMDTIPSVWRYGLALLIVIAGFAAFTWYLTTGISSSFGGLSQMAAPGELELDLKEPGEYTIFYENKSYFNGSFYMTVEQIPGLQIVVMEKSSGRRLQTYPAPTGSTYSIGGRSGQSFMAFRAEDAGIHVINASYPSEPGPKVILAVGNEVLEGLLRMIMVSMTLILVSLLIAAIITYTTYKGRKKALEAER</sequence>
<organism evidence="2">
    <name type="scientific">hydrocarbon metagenome</name>
    <dbReference type="NCBI Taxonomy" id="938273"/>
    <lineage>
        <taxon>unclassified sequences</taxon>
        <taxon>metagenomes</taxon>
        <taxon>ecological metagenomes</taxon>
    </lineage>
</organism>
<feature type="transmembrane region" description="Helical" evidence="1">
    <location>
        <begin position="12"/>
        <end position="32"/>
    </location>
</feature>
<accession>A0A0W8F9B3</accession>